<gene>
    <name evidence="1" type="ORF">LCGC14_2717880</name>
</gene>
<protein>
    <recommendedName>
        <fullName evidence="2">Nucleoside 2-deoxyribosyltransferase</fullName>
    </recommendedName>
</protein>
<dbReference type="EMBL" id="LAZR01048872">
    <property type="protein sequence ID" value="KKK90946.1"/>
    <property type="molecule type" value="Genomic_DNA"/>
</dbReference>
<organism evidence="1">
    <name type="scientific">marine sediment metagenome</name>
    <dbReference type="NCBI Taxonomy" id="412755"/>
    <lineage>
        <taxon>unclassified sequences</taxon>
        <taxon>metagenomes</taxon>
        <taxon>ecological metagenomes</taxon>
    </lineage>
</organism>
<dbReference type="InterPro" id="IPR007710">
    <property type="entry name" value="Nucleoside_deoxyribTrfase"/>
</dbReference>
<dbReference type="Gene3D" id="3.40.50.450">
    <property type="match status" value="1"/>
</dbReference>
<sequence length="141" mass="15794">MMKFYIAAKFKARHRIKTYNQQIESLGLSNVCPWFLMDTDDSADEDSLGGYSREESAVMADRDLSAVREADIFIIDTIDVSETGGRGVELGVALILGKVILYVGPIRNLFHMHPGVSHFLSWDQLISYIEIEYCSDIIGGN</sequence>
<dbReference type="SUPFAM" id="SSF52309">
    <property type="entry name" value="N-(deoxy)ribosyltransferase-like"/>
    <property type="match status" value="1"/>
</dbReference>
<accession>A0A0F9C2S7</accession>
<dbReference type="AlphaFoldDB" id="A0A0F9C2S7"/>
<dbReference type="Pfam" id="PF05014">
    <property type="entry name" value="Nuc_deoxyrib_tr"/>
    <property type="match status" value="1"/>
</dbReference>
<name>A0A0F9C2S7_9ZZZZ</name>
<proteinExistence type="predicted"/>
<reference evidence="1" key="1">
    <citation type="journal article" date="2015" name="Nature">
        <title>Complex archaea that bridge the gap between prokaryotes and eukaryotes.</title>
        <authorList>
            <person name="Spang A."/>
            <person name="Saw J.H."/>
            <person name="Jorgensen S.L."/>
            <person name="Zaremba-Niedzwiedzka K."/>
            <person name="Martijn J."/>
            <person name="Lind A.E."/>
            <person name="van Eijk R."/>
            <person name="Schleper C."/>
            <person name="Guy L."/>
            <person name="Ettema T.J."/>
        </authorList>
    </citation>
    <scope>NUCLEOTIDE SEQUENCE</scope>
</reference>
<evidence type="ECO:0008006" key="2">
    <source>
        <dbReference type="Google" id="ProtNLM"/>
    </source>
</evidence>
<evidence type="ECO:0000313" key="1">
    <source>
        <dbReference type="EMBL" id="KKK90946.1"/>
    </source>
</evidence>
<comment type="caution">
    <text evidence="1">The sequence shown here is derived from an EMBL/GenBank/DDBJ whole genome shotgun (WGS) entry which is preliminary data.</text>
</comment>